<dbReference type="eggNOG" id="arCOG04087">
    <property type="taxonomic scope" value="Archaea"/>
</dbReference>
<dbReference type="GO" id="GO:0006412">
    <property type="term" value="P:translation"/>
    <property type="evidence" value="ECO:0007669"/>
    <property type="project" value="UniProtKB-UniRule"/>
</dbReference>
<dbReference type="PROSITE" id="PS50881">
    <property type="entry name" value="S5_DSRBD"/>
    <property type="match status" value="1"/>
</dbReference>
<dbReference type="RefSeq" id="WP_012617155.1">
    <property type="nucleotide sequence ID" value="NC_011832.1"/>
</dbReference>
<dbReference type="InterPro" id="IPR005711">
    <property type="entry name" value="Ribosomal_uS5_euk/arc"/>
</dbReference>
<dbReference type="Proteomes" id="UP000002457">
    <property type="component" value="Chromosome"/>
</dbReference>
<feature type="domain" description="S5 DRBM" evidence="9">
    <location>
        <begin position="51"/>
        <end position="114"/>
    </location>
</feature>
<dbReference type="AlphaFoldDB" id="B8GKF3"/>
<dbReference type="HOGENOM" id="CLU_065898_0_1_2"/>
<dbReference type="InterPro" id="IPR047866">
    <property type="entry name" value="Ribosomal_uS5_arc"/>
</dbReference>
<dbReference type="Gene3D" id="3.30.160.20">
    <property type="match status" value="1"/>
</dbReference>
<dbReference type="OrthoDB" id="38155at2157"/>
<dbReference type="GO" id="GO:0019843">
    <property type="term" value="F:rRNA binding"/>
    <property type="evidence" value="ECO:0007669"/>
    <property type="project" value="UniProtKB-UniRule"/>
</dbReference>
<dbReference type="InterPro" id="IPR018192">
    <property type="entry name" value="Ribosomal_uS5_N_CS"/>
</dbReference>
<evidence type="ECO:0000256" key="1">
    <source>
        <dbReference type="ARBA" id="ARBA00008945"/>
    </source>
</evidence>
<dbReference type="SUPFAM" id="SSF54768">
    <property type="entry name" value="dsRNA-binding domain-like"/>
    <property type="match status" value="1"/>
</dbReference>
<evidence type="ECO:0000256" key="7">
    <source>
        <dbReference type="HAMAP-Rule" id="MF_01307"/>
    </source>
</evidence>
<evidence type="ECO:0000256" key="3">
    <source>
        <dbReference type="ARBA" id="ARBA00022884"/>
    </source>
</evidence>
<dbReference type="PANTHER" id="PTHR48277">
    <property type="entry name" value="MITOCHONDRIAL RIBOSOMAL PROTEIN S5"/>
    <property type="match status" value="1"/>
</dbReference>
<keyword evidence="5 7" id="KW-0687">Ribonucleoprotein</keyword>
<comment type="function">
    <text evidence="7">With S4 and S12 plays an important role in translational accuracy.</text>
</comment>
<dbReference type="KEGG" id="mpl:Mpal_0462"/>
<dbReference type="NCBIfam" id="NF003125">
    <property type="entry name" value="PRK04044.1"/>
    <property type="match status" value="1"/>
</dbReference>
<dbReference type="FunFam" id="3.30.230.10:FF:000004">
    <property type="entry name" value="40S ribosomal protein S2"/>
    <property type="match status" value="1"/>
</dbReference>
<dbReference type="GeneID" id="7272786"/>
<protein>
    <recommendedName>
        <fullName evidence="7">Small ribosomal subunit protein uS5</fullName>
    </recommendedName>
</protein>
<dbReference type="InterPro" id="IPR020568">
    <property type="entry name" value="Ribosomal_Su5_D2-typ_SF"/>
</dbReference>
<dbReference type="STRING" id="521011.Mpal_0462"/>
<proteinExistence type="inferred from homology"/>
<keyword evidence="2 7" id="KW-0699">rRNA-binding</keyword>
<dbReference type="GO" id="GO:0015935">
    <property type="term" value="C:small ribosomal subunit"/>
    <property type="evidence" value="ECO:0007669"/>
    <property type="project" value="InterPro"/>
</dbReference>
<evidence type="ECO:0000256" key="8">
    <source>
        <dbReference type="RuleBase" id="RU003823"/>
    </source>
</evidence>
<organism evidence="10 11">
    <name type="scientific">Methanosphaerula palustris (strain ATCC BAA-1556 / DSM 19958 / E1-9c)</name>
    <dbReference type="NCBI Taxonomy" id="521011"/>
    <lineage>
        <taxon>Archaea</taxon>
        <taxon>Methanobacteriati</taxon>
        <taxon>Methanobacteriota</taxon>
        <taxon>Stenosarchaea group</taxon>
        <taxon>Methanomicrobia</taxon>
        <taxon>Methanomicrobiales</taxon>
        <taxon>Methanoregulaceae</taxon>
        <taxon>Methanosphaerula</taxon>
    </lineage>
</organism>
<comment type="subunit">
    <text evidence="6 7">Part of the 30S ribosomal subunit. Contacts protein S4.</text>
</comment>
<evidence type="ECO:0000256" key="4">
    <source>
        <dbReference type="ARBA" id="ARBA00022980"/>
    </source>
</evidence>
<evidence type="ECO:0000259" key="9">
    <source>
        <dbReference type="PROSITE" id="PS50881"/>
    </source>
</evidence>
<dbReference type="SUPFAM" id="SSF54211">
    <property type="entry name" value="Ribosomal protein S5 domain 2-like"/>
    <property type="match status" value="1"/>
</dbReference>
<name>B8GKF3_METPE</name>
<dbReference type="PANTHER" id="PTHR48277:SF1">
    <property type="entry name" value="MITOCHONDRIAL RIBOSOMAL PROTEIN S5"/>
    <property type="match status" value="1"/>
</dbReference>
<dbReference type="Gene3D" id="3.30.230.10">
    <property type="match status" value="1"/>
</dbReference>
<dbReference type="FunFam" id="3.30.160.20:FF:000002">
    <property type="entry name" value="40S ribosomal protein S2"/>
    <property type="match status" value="1"/>
</dbReference>
<comment type="domain">
    <text evidence="7">The N-terminal domain interacts with the head of the 30S subunit; the C-terminal domain interacts with the body and contacts protein S4. The interaction surface between S4 and S5 is involved in control of translational fidelity.</text>
</comment>
<gene>
    <name evidence="7" type="primary">rps5</name>
    <name evidence="10" type="ordered locus">Mpal_0462</name>
</gene>
<reference evidence="10 11" key="1">
    <citation type="journal article" date="2015" name="Genome Announc.">
        <title>Complete Genome Sequence of Methanosphaerula palustris E1-9CT, a Hydrogenotrophic Methanogen Isolated from a Minerotrophic Fen Peatland.</title>
        <authorList>
            <person name="Cadillo-Quiroz H."/>
            <person name="Browne P."/>
            <person name="Kyrpides N."/>
            <person name="Woyke T."/>
            <person name="Goodwin L."/>
            <person name="Detter C."/>
            <person name="Yavitt J.B."/>
            <person name="Zinder S.H."/>
        </authorList>
    </citation>
    <scope>NUCLEOTIDE SEQUENCE [LARGE SCALE GENOMIC DNA]</scope>
    <source>
        <strain evidence="11">ATCC BAA-1556 / DSM 19958 / E1-9c</strain>
    </source>
</reference>
<dbReference type="EMBL" id="CP001338">
    <property type="protein sequence ID" value="ACL15836.1"/>
    <property type="molecule type" value="Genomic_DNA"/>
</dbReference>
<evidence type="ECO:0000256" key="6">
    <source>
        <dbReference type="ARBA" id="ARBA00025844"/>
    </source>
</evidence>
<dbReference type="Pfam" id="PF00333">
    <property type="entry name" value="Ribosomal_S5"/>
    <property type="match status" value="1"/>
</dbReference>
<evidence type="ECO:0000256" key="2">
    <source>
        <dbReference type="ARBA" id="ARBA00022730"/>
    </source>
</evidence>
<evidence type="ECO:0000256" key="5">
    <source>
        <dbReference type="ARBA" id="ARBA00023274"/>
    </source>
</evidence>
<dbReference type="InterPro" id="IPR000851">
    <property type="entry name" value="Ribosomal_uS5"/>
</dbReference>
<dbReference type="InterPro" id="IPR014721">
    <property type="entry name" value="Ribsml_uS5_D2-typ_fold_subgr"/>
</dbReference>
<comment type="similarity">
    <text evidence="1 7 8">Belongs to the universal ribosomal protein uS5 family.</text>
</comment>
<dbReference type="InterPro" id="IPR013810">
    <property type="entry name" value="Ribosomal_uS5_N"/>
</dbReference>
<keyword evidence="4 7" id="KW-0689">Ribosomal protein</keyword>
<evidence type="ECO:0000313" key="10">
    <source>
        <dbReference type="EMBL" id="ACL15836.1"/>
    </source>
</evidence>
<dbReference type="Pfam" id="PF03719">
    <property type="entry name" value="Ribosomal_S5_C"/>
    <property type="match status" value="1"/>
</dbReference>
<accession>B8GKF3</accession>
<dbReference type="NCBIfam" id="TIGR01020">
    <property type="entry name" value="uS5_euk_arch"/>
    <property type="match status" value="1"/>
</dbReference>
<keyword evidence="3 7" id="KW-0694">RNA-binding</keyword>
<keyword evidence="11" id="KW-1185">Reference proteome</keyword>
<dbReference type="GO" id="GO:0003735">
    <property type="term" value="F:structural constituent of ribosome"/>
    <property type="evidence" value="ECO:0007669"/>
    <property type="project" value="UniProtKB-UniRule"/>
</dbReference>
<dbReference type="HAMAP" id="MF_01307_A">
    <property type="entry name" value="Ribosomal_uS5_A"/>
    <property type="match status" value="1"/>
</dbReference>
<dbReference type="PROSITE" id="PS00585">
    <property type="entry name" value="RIBOSOMAL_S5"/>
    <property type="match status" value="1"/>
</dbReference>
<sequence>MAYEEHHQEWVPLTGLGRQVISGELTSIDQIFDSGKPIKEPQIVDAFLPDLVDEVLDIEMVQRMTDSGRRVKFRAVVVVGNRDGYIGFGQGKDVQVGNAIKKAIDNAKVNIIKVRRGCGSWECGCELKHSIPMQVQGKAGSVKVTLKPAPQGIGLVTGDISKKVLELAGIKDVWTFSNGQTRTTINFAKATFNALQQTNMIRTGGSE</sequence>
<evidence type="ECO:0000313" key="11">
    <source>
        <dbReference type="Proteomes" id="UP000002457"/>
    </source>
</evidence>
<dbReference type="InterPro" id="IPR005324">
    <property type="entry name" value="Ribosomal_uS5_C"/>
</dbReference>